<accession>A0A917MS59</accession>
<protein>
    <recommendedName>
        <fullName evidence="4">SIMPL domain-containing protein</fullName>
    </recommendedName>
</protein>
<feature type="chain" id="PRO_5037824528" description="SIMPL domain-containing protein" evidence="1">
    <location>
        <begin position="21"/>
        <end position="237"/>
    </location>
</feature>
<dbReference type="Gene3D" id="3.30.110.170">
    <property type="entry name" value="Protein of unknown function (DUF541), domain 1"/>
    <property type="match status" value="1"/>
</dbReference>
<dbReference type="EMBL" id="BMIB01000001">
    <property type="protein sequence ID" value="GGH60165.1"/>
    <property type="molecule type" value="Genomic_DNA"/>
</dbReference>
<comment type="caution">
    <text evidence="2">The sequence shown here is derived from an EMBL/GenBank/DDBJ whole genome shotgun (WGS) entry which is preliminary data.</text>
</comment>
<sequence length="237" mass="26520">MKQPITACAILCLLAIPAFSQTKNFIDLPYISVNGNADTLITPNEIFIKITLSEKDTRDKISLEAQEAKMVEGLKSLGINTETDLTTSDIISNYRFYLLKQKDIIKSKEYMLKVNTAALAGKVFVKLEDLDLSNAWVDHVNHTELEKLAAICRANAMLVARERANALAAPVNQRVGKVIYIHDNNTEGVQGAPGDASRIMIRGYGTYTDKAKYEPPKIEFEKIRININIQVNFMLQQ</sequence>
<reference evidence="2" key="2">
    <citation type="submission" date="2020-09" db="EMBL/GenBank/DDBJ databases">
        <authorList>
            <person name="Sun Q."/>
            <person name="Zhou Y."/>
        </authorList>
    </citation>
    <scope>NUCLEOTIDE SEQUENCE</scope>
    <source>
        <strain evidence="2">CGMCC 1.15290</strain>
    </source>
</reference>
<evidence type="ECO:0000256" key="1">
    <source>
        <dbReference type="SAM" id="SignalP"/>
    </source>
</evidence>
<name>A0A917MS59_9BACT</name>
<evidence type="ECO:0000313" key="2">
    <source>
        <dbReference type="EMBL" id="GGH60165.1"/>
    </source>
</evidence>
<keyword evidence="3" id="KW-1185">Reference proteome</keyword>
<feature type="signal peptide" evidence="1">
    <location>
        <begin position="1"/>
        <end position="20"/>
    </location>
</feature>
<evidence type="ECO:0000313" key="3">
    <source>
        <dbReference type="Proteomes" id="UP000627292"/>
    </source>
</evidence>
<evidence type="ECO:0008006" key="4">
    <source>
        <dbReference type="Google" id="ProtNLM"/>
    </source>
</evidence>
<gene>
    <name evidence="2" type="ORF">GCM10011379_07720</name>
</gene>
<keyword evidence="1" id="KW-0732">Signal</keyword>
<dbReference type="Pfam" id="PF04402">
    <property type="entry name" value="SIMPL"/>
    <property type="match status" value="1"/>
</dbReference>
<organism evidence="2 3">
    <name type="scientific">Filimonas zeae</name>
    <dbReference type="NCBI Taxonomy" id="1737353"/>
    <lineage>
        <taxon>Bacteria</taxon>
        <taxon>Pseudomonadati</taxon>
        <taxon>Bacteroidota</taxon>
        <taxon>Chitinophagia</taxon>
        <taxon>Chitinophagales</taxon>
        <taxon>Chitinophagaceae</taxon>
        <taxon>Filimonas</taxon>
    </lineage>
</organism>
<dbReference type="AlphaFoldDB" id="A0A917MS59"/>
<proteinExistence type="predicted"/>
<dbReference type="RefSeq" id="WP_188950657.1">
    <property type="nucleotide sequence ID" value="NZ_BMIB01000001.1"/>
</dbReference>
<reference evidence="2" key="1">
    <citation type="journal article" date="2014" name="Int. J. Syst. Evol. Microbiol.">
        <title>Complete genome sequence of Corynebacterium casei LMG S-19264T (=DSM 44701T), isolated from a smear-ripened cheese.</title>
        <authorList>
            <consortium name="US DOE Joint Genome Institute (JGI-PGF)"/>
            <person name="Walter F."/>
            <person name="Albersmeier A."/>
            <person name="Kalinowski J."/>
            <person name="Ruckert C."/>
        </authorList>
    </citation>
    <scope>NUCLEOTIDE SEQUENCE</scope>
    <source>
        <strain evidence="2">CGMCC 1.15290</strain>
    </source>
</reference>
<dbReference type="Proteomes" id="UP000627292">
    <property type="component" value="Unassembled WGS sequence"/>
</dbReference>
<dbReference type="InterPro" id="IPR007497">
    <property type="entry name" value="SIMPL/DUF541"/>
</dbReference>